<dbReference type="InParanoid" id="A0A024G6W1"/>
<protein>
    <recommendedName>
        <fullName evidence="4">Sfi1 spindle body domain-containing protein</fullName>
    </recommendedName>
</protein>
<sequence>MAEDGISGILSPQRNDQGELGICYLNESLLELPGRVAHCDRVKFGHTEQTFVFDIKRQASRRGNQSHTLVSVRERIRELLMQASSDTAIDEVADKRLHELHERFDEGESCPQISPARAAVMHPPSSLCSSASSHEDVVRYPLPPEQRERVQNEKNRLLQRLRDANHILVGFQPFEGSALAREMYLRSESGKKTKESLVISKQSASSLQRNLIDRRIQRKQHQFIFKVFTAWRLGIRIQAHRRRIRHQQIATFDMWKHQNRFQQHFYRWKAIASQQSQACNCRVEGFQDRHNFRQCFKILAKWRLETELANRKRWFLRQIIFSINRRFVEHGFSIWRRSTAYKMLQSFKKLEYALTKRLEHRRSQVARSFHLRIFRRVIQSWSTVAYKRVRMRRFFVHVGARLKERILHQAWTLWETHTRILFLLNTKKKEATEQLVFQNKKALAAHHNAKEQMQSEIRDLKCQVHEQKEQLNLEELVSRKRQAGKSAILGSPQTLEAFLQARVEEFDQHIQRITICLDRTMLLAETNPAQARRSAACLLVHILLEQRSRNCREQIQLHEFCLSGSVFRQKDALSRPSLQYSHDILSQRLSRLYQLYQSLAEVAALKSVGQVDLLKHQHAKYLAERIYLQMKAQIGKIIALYTQ</sequence>
<feature type="coiled-coil region" evidence="1">
    <location>
        <begin position="443"/>
        <end position="470"/>
    </location>
</feature>
<reference evidence="2 3" key="1">
    <citation type="submission" date="2012-05" db="EMBL/GenBank/DDBJ databases">
        <title>Recombination and specialization in a pathogen metapopulation.</title>
        <authorList>
            <person name="Gardiner A."/>
            <person name="Kemen E."/>
            <person name="Schultz-Larsen T."/>
            <person name="MacLean D."/>
            <person name="Van Oosterhout C."/>
            <person name="Jones J.D.G."/>
        </authorList>
    </citation>
    <scope>NUCLEOTIDE SEQUENCE [LARGE SCALE GENOMIC DNA]</scope>
    <source>
        <strain evidence="2 3">Ac Nc2</strain>
    </source>
</reference>
<accession>A0A024G6W1</accession>
<dbReference type="EMBL" id="CAIX01000028">
    <property type="protein sequence ID" value="CCI42055.1"/>
    <property type="molecule type" value="Genomic_DNA"/>
</dbReference>
<keyword evidence="3" id="KW-1185">Reference proteome</keyword>
<evidence type="ECO:0000313" key="3">
    <source>
        <dbReference type="Proteomes" id="UP000053237"/>
    </source>
</evidence>
<organism evidence="2 3">
    <name type="scientific">Albugo candida</name>
    <dbReference type="NCBI Taxonomy" id="65357"/>
    <lineage>
        <taxon>Eukaryota</taxon>
        <taxon>Sar</taxon>
        <taxon>Stramenopiles</taxon>
        <taxon>Oomycota</taxon>
        <taxon>Peronosporomycetes</taxon>
        <taxon>Albuginales</taxon>
        <taxon>Albuginaceae</taxon>
        <taxon>Albugo</taxon>
    </lineage>
</organism>
<keyword evidence="1" id="KW-0175">Coiled coil</keyword>
<dbReference type="OrthoDB" id="79569at2759"/>
<dbReference type="Proteomes" id="UP000053237">
    <property type="component" value="Unassembled WGS sequence"/>
</dbReference>
<evidence type="ECO:0008006" key="4">
    <source>
        <dbReference type="Google" id="ProtNLM"/>
    </source>
</evidence>
<proteinExistence type="predicted"/>
<evidence type="ECO:0000313" key="2">
    <source>
        <dbReference type="EMBL" id="CCI42055.1"/>
    </source>
</evidence>
<comment type="caution">
    <text evidence="2">The sequence shown here is derived from an EMBL/GenBank/DDBJ whole genome shotgun (WGS) entry which is preliminary data.</text>
</comment>
<gene>
    <name evidence="2" type="ORF">BN9_028390</name>
</gene>
<dbReference type="STRING" id="65357.A0A024G6W1"/>
<evidence type="ECO:0000256" key="1">
    <source>
        <dbReference type="SAM" id="Coils"/>
    </source>
</evidence>
<name>A0A024G6W1_9STRA</name>
<dbReference type="AlphaFoldDB" id="A0A024G6W1"/>